<evidence type="ECO:0000259" key="3">
    <source>
        <dbReference type="PROSITE" id="PS51352"/>
    </source>
</evidence>
<evidence type="ECO:0000256" key="1">
    <source>
        <dbReference type="ARBA" id="ARBA00023157"/>
    </source>
</evidence>
<dbReference type="Gene3D" id="3.40.30.10">
    <property type="entry name" value="Glutaredoxin"/>
    <property type="match status" value="1"/>
</dbReference>
<evidence type="ECO:0000256" key="2">
    <source>
        <dbReference type="PIRNR" id="PIRNR000077"/>
    </source>
</evidence>
<dbReference type="GO" id="GO:0000224">
    <property type="term" value="F:peptide-N4-(N-acetyl-beta-glucosaminyl)asparagine amidase activity"/>
    <property type="evidence" value="ECO:0007669"/>
    <property type="project" value="UniProtKB-EC"/>
</dbReference>
<dbReference type="PROSITE" id="PS51352">
    <property type="entry name" value="THIOREDOXIN_2"/>
    <property type="match status" value="1"/>
</dbReference>
<dbReference type="PRINTS" id="PR00421">
    <property type="entry name" value="THIOREDOXIN"/>
</dbReference>
<comment type="similarity">
    <text evidence="2">Belongs to the thioredoxin family.</text>
</comment>
<accession>A0ABR1JNJ4</accession>
<dbReference type="NCBIfam" id="TIGR01068">
    <property type="entry name" value="thioredoxin"/>
    <property type="match status" value="1"/>
</dbReference>
<dbReference type="Pfam" id="PF00085">
    <property type="entry name" value="Thioredoxin"/>
    <property type="match status" value="1"/>
</dbReference>
<keyword evidence="4" id="KW-0378">Hydrolase</keyword>
<gene>
    <name evidence="4" type="primary">NGLY1</name>
    <name evidence="4" type="ORF">VKT23_006482</name>
</gene>
<dbReference type="InterPro" id="IPR013766">
    <property type="entry name" value="Thioredoxin_domain"/>
</dbReference>
<dbReference type="Proteomes" id="UP001498398">
    <property type="component" value="Unassembled WGS sequence"/>
</dbReference>
<reference evidence="4 5" key="1">
    <citation type="submission" date="2024-01" db="EMBL/GenBank/DDBJ databases">
        <title>A draft genome for the cacao thread blight pathogen Marasmiellus scandens.</title>
        <authorList>
            <person name="Baruah I.K."/>
            <person name="Leung J."/>
            <person name="Bukari Y."/>
            <person name="Amoako-Attah I."/>
            <person name="Meinhardt L.W."/>
            <person name="Bailey B.A."/>
            <person name="Cohen S.P."/>
        </authorList>
    </citation>
    <scope>NUCLEOTIDE SEQUENCE [LARGE SCALE GENOMIC DNA]</scope>
    <source>
        <strain evidence="4 5">GH-19</strain>
    </source>
</reference>
<feature type="domain" description="Thioredoxin" evidence="3">
    <location>
        <begin position="1"/>
        <end position="105"/>
    </location>
</feature>
<name>A0ABR1JNJ4_9AGAR</name>
<evidence type="ECO:0000313" key="5">
    <source>
        <dbReference type="Proteomes" id="UP001498398"/>
    </source>
</evidence>
<protein>
    <recommendedName>
        <fullName evidence="2">Thioredoxin</fullName>
    </recommendedName>
</protein>
<dbReference type="InterPro" id="IPR005746">
    <property type="entry name" value="Thioredoxin"/>
</dbReference>
<dbReference type="PIRSF" id="PIRSF000077">
    <property type="entry name" value="Thioredoxin"/>
    <property type="match status" value="1"/>
</dbReference>
<keyword evidence="5" id="KW-1185">Reference proteome</keyword>
<proteinExistence type="inferred from homology"/>
<dbReference type="CDD" id="cd02947">
    <property type="entry name" value="TRX_family"/>
    <property type="match status" value="1"/>
</dbReference>
<evidence type="ECO:0000313" key="4">
    <source>
        <dbReference type="EMBL" id="KAK7464314.1"/>
    </source>
</evidence>
<sequence>MTVTAVTSLDQFKELINGDTPVIFDYWAVWCGPCKMISPVFEKLAESTPGVGFYKVDVDEQGDIAQECGITAMPTFILFHKGNKIDEFKGANPPGLQKLIATATSLQ</sequence>
<dbReference type="InterPro" id="IPR036249">
    <property type="entry name" value="Thioredoxin-like_sf"/>
</dbReference>
<dbReference type="PANTHER" id="PTHR46115">
    <property type="entry name" value="THIOREDOXIN-LIKE PROTEIN 1"/>
    <property type="match status" value="1"/>
</dbReference>
<organism evidence="4 5">
    <name type="scientific">Marasmiellus scandens</name>
    <dbReference type="NCBI Taxonomy" id="2682957"/>
    <lineage>
        <taxon>Eukaryota</taxon>
        <taxon>Fungi</taxon>
        <taxon>Dikarya</taxon>
        <taxon>Basidiomycota</taxon>
        <taxon>Agaricomycotina</taxon>
        <taxon>Agaricomycetes</taxon>
        <taxon>Agaricomycetidae</taxon>
        <taxon>Agaricales</taxon>
        <taxon>Marasmiineae</taxon>
        <taxon>Omphalotaceae</taxon>
        <taxon>Marasmiellus</taxon>
    </lineage>
</organism>
<dbReference type="SUPFAM" id="SSF52833">
    <property type="entry name" value="Thioredoxin-like"/>
    <property type="match status" value="1"/>
</dbReference>
<comment type="caution">
    <text evidence="4">The sequence shown here is derived from an EMBL/GenBank/DDBJ whole genome shotgun (WGS) entry which is preliminary data.</text>
</comment>
<keyword evidence="1" id="KW-1015">Disulfide bond</keyword>
<dbReference type="EMBL" id="JBANRG010000008">
    <property type="protein sequence ID" value="KAK7464314.1"/>
    <property type="molecule type" value="Genomic_DNA"/>
</dbReference>